<keyword evidence="3 9" id="KW-1003">Cell membrane</keyword>
<evidence type="ECO:0000256" key="7">
    <source>
        <dbReference type="ARBA" id="ARBA00023010"/>
    </source>
</evidence>
<dbReference type="RefSeq" id="WP_213408818.1">
    <property type="nucleotide sequence ID" value="NZ_CP074441.1"/>
</dbReference>
<keyword evidence="4 9" id="KW-0812">Transmembrane</keyword>
<keyword evidence="5 9" id="KW-0653">Protein transport</keyword>
<keyword evidence="7 9" id="KW-0811">Translocation</keyword>
<comment type="caution">
    <text evidence="10">The sequence shown here is derived from an EMBL/GenBank/DDBJ whole genome shotgun (WGS) entry which is preliminary data.</text>
</comment>
<dbReference type="PANTHER" id="PTHR33910:SF1">
    <property type="entry name" value="PROTEIN TRANSLOCASE SUBUNIT SECE"/>
    <property type="match status" value="1"/>
</dbReference>
<dbReference type="NCBIfam" id="TIGR00964">
    <property type="entry name" value="secE_bact"/>
    <property type="match status" value="1"/>
</dbReference>
<dbReference type="Pfam" id="PF00584">
    <property type="entry name" value="SecE"/>
    <property type="match status" value="1"/>
</dbReference>
<dbReference type="InterPro" id="IPR038379">
    <property type="entry name" value="SecE_sf"/>
</dbReference>
<evidence type="ECO:0000256" key="3">
    <source>
        <dbReference type="ARBA" id="ARBA00022475"/>
    </source>
</evidence>
<comment type="function">
    <text evidence="9">Essential subunit of the Sec protein translocation channel SecYEG. Clamps together the 2 halves of SecY. May contact the channel plug during translocation.</text>
</comment>
<keyword evidence="6 9" id="KW-1133">Transmembrane helix</keyword>
<evidence type="ECO:0000256" key="8">
    <source>
        <dbReference type="ARBA" id="ARBA00023136"/>
    </source>
</evidence>
<keyword evidence="2 9" id="KW-0813">Transport</keyword>
<organism evidence="10 11">
    <name type="scientific">Weissella ceti</name>
    <dbReference type="NCBI Taxonomy" id="759620"/>
    <lineage>
        <taxon>Bacteria</taxon>
        <taxon>Bacillati</taxon>
        <taxon>Bacillota</taxon>
        <taxon>Bacilli</taxon>
        <taxon>Lactobacillales</taxon>
        <taxon>Lactobacillaceae</taxon>
        <taxon>Weissella</taxon>
    </lineage>
</organism>
<comment type="subunit">
    <text evidence="9">Component of the Sec protein translocase complex. Heterotrimer consisting of SecY, SecE and SecG subunits. The heterotrimers can form oligomers, although 1 heterotrimer is thought to be able to translocate proteins. Interacts with the ribosome. Interacts with SecDF, and other proteins may be involved. Interacts with SecA.</text>
</comment>
<accession>A0ABT3E5V8</accession>
<dbReference type="InterPro" id="IPR005807">
    <property type="entry name" value="SecE_bac"/>
</dbReference>
<reference evidence="10 11" key="1">
    <citation type="submission" date="2022-10" db="EMBL/GenBank/DDBJ databases">
        <title>Weissella fermenti sp. nov., isolated from fermented cabbage.</title>
        <authorList>
            <person name="Lee J.K."/>
            <person name="Baek J.H."/>
            <person name="Choi D.G."/>
            <person name="Kim J.M."/>
            <person name="Jeon C.O."/>
        </authorList>
    </citation>
    <scope>NUCLEOTIDE SEQUENCE [LARGE SCALE GENOMIC DNA]</scope>
    <source>
        <strain evidence="10 11">KACC 18534</strain>
    </source>
</reference>
<evidence type="ECO:0000313" key="11">
    <source>
        <dbReference type="Proteomes" id="UP001526225"/>
    </source>
</evidence>
<dbReference type="Proteomes" id="UP001526225">
    <property type="component" value="Unassembled WGS sequence"/>
</dbReference>
<keyword evidence="11" id="KW-1185">Reference proteome</keyword>
<sequence>MKFIASVAAEMKRVTWPTFNQNMRNTMIVLVTSGFFAILLGAVDWIFEHGLMFLSK</sequence>
<evidence type="ECO:0000256" key="2">
    <source>
        <dbReference type="ARBA" id="ARBA00022448"/>
    </source>
</evidence>
<evidence type="ECO:0000256" key="5">
    <source>
        <dbReference type="ARBA" id="ARBA00022927"/>
    </source>
</evidence>
<comment type="subcellular location">
    <subcellularLocation>
        <location evidence="9">Cell membrane</location>
        <topology evidence="9">Single-pass membrane protein</topology>
    </subcellularLocation>
    <subcellularLocation>
        <location evidence="1">Membrane</location>
    </subcellularLocation>
</comment>
<dbReference type="HAMAP" id="MF_00422">
    <property type="entry name" value="SecE"/>
    <property type="match status" value="1"/>
</dbReference>
<protein>
    <recommendedName>
        <fullName evidence="9">Protein translocase subunit SecE</fullName>
    </recommendedName>
</protein>
<evidence type="ECO:0000256" key="9">
    <source>
        <dbReference type="HAMAP-Rule" id="MF_00422"/>
    </source>
</evidence>
<evidence type="ECO:0000256" key="4">
    <source>
        <dbReference type="ARBA" id="ARBA00022692"/>
    </source>
</evidence>
<comment type="similarity">
    <text evidence="9">Belongs to the SecE/SEC61-gamma family.</text>
</comment>
<name>A0ABT3E5V8_9LACO</name>
<dbReference type="EMBL" id="JAOZFE010000011">
    <property type="protein sequence ID" value="MCW0953801.1"/>
    <property type="molecule type" value="Genomic_DNA"/>
</dbReference>
<feature type="transmembrane region" description="Helical" evidence="9">
    <location>
        <begin position="27"/>
        <end position="47"/>
    </location>
</feature>
<keyword evidence="8 9" id="KW-0472">Membrane</keyword>
<evidence type="ECO:0000313" key="10">
    <source>
        <dbReference type="EMBL" id="MCW0953801.1"/>
    </source>
</evidence>
<proteinExistence type="inferred from homology"/>
<dbReference type="PANTHER" id="PTHR33910">
    <property type="entry name" value="PROTEIN TRANSLOCASE SUBUNIT SECE"/>
    <property type="match status" value="1"/>
</dbReference>
<gene>
    <name evidence="9 10" type="primary">secE</name>
    <name evidence="10" type="ORF">OIT44_07030</name>
</gene>
<dbReference type="InterPro" id="IPR001901">
    <property type="entry name" value="Translocase_SecE/Sec61-g"/>
</dbReference>
<evidence type="ECO:0000256" key="6">
    <source>
        <dbReference type="ARBA" id="ARBA00022989"/>
    </source>
</evidence>
<dbReference type="Gene3D" id="1.20.5.1030">
    <property type="entry name" value="Preprotein translocase secy subunit"/>
    <property type="match status" value="1"/>
</dbReference>
<evidence type="ECO:0000256" key="1">
    <source>
        <dbReference type="ARBA" id="ARBA00004370"/>
    </source>
</evidence>